<gene>
    <name evidence="2" type="ORF">B0H67DRAFT_648685</name>
</gene>
<reference evidence="2" key="1">
    <citation type="submission" date="2023-06" db="EMBL/GenBank/DDBJ databases">
        <title>Genome-scale phylogeny and comparative genomics of the fungal order Sordariales.</title>
        <authorList>
            <consortium name="Lawrence Berkeley National Laboratory"/>
            <person name="Hensen N."/>
            <person name="Bonometti L."/>
            <person name="Westerberg I."/>
            <person name="Brannstrom I.O."/>
            <person name="Guillou S."/>
            <person name="Cros-Aarteil S."/>
            <person name="Calhoun S."/>
            <person name="Haridas S."/>
            <person name="Kuo A."/>
            <person name="Mondo S."/>
            <person name="Pangilinan J."/>
            <person name="Riley R."/>
            <person name="Labutti K."/>
            <person name="Andreopoulos B."/>
            <person name="Lipzen A."/>
            <person name="Chen C."/>
            <person name="Yanf M."/>
            <person name="Daum C."/>
            <person name="Ng V."/>
            <person name="Clum A."/>
            <person name="Steindorff A."/>
            <person name="Ohm R."/>
            <person name="Martin F."/>
            <person name="Silar P."/>
            <person name="Natvig D."/>
            <person name="Lalanne C."/>
            <person name="Gautier V."/>
            <person name="Ament-Velasquez S.L."/>
            <person name="Kruys A."/>
            <person name="Hutchinson M.I."/>
            <person name="Powell A.J."/>
            <person name="Barry K."/>
            <person name="Miller A.N."/>
            <person name="Grigoriev I.V."/>
            <person name="Debuchy R."/>
            <person name="Gladieux P."/>
            <person name="Thoren M.H."/>
            <person name="Johannesson H."/>
        </authorList>
    </citation>
    <scope>NUCLEOTIDE SEQUENCE</scope>
    <source>
        <strain evidence="2">SMH4607-1</strain>
    </source>
</reference>
<evidence type="ECO:0000313" key="3">
    <source>
        <dbReference type="Proteomes" id="UP001172102"/>
    </source>
</evidence>
<dbReference type="EMBL" id="JAUKUA010000006">
    <property type="protein sequence ID" value="KAK0708652.1"/>
    <property type="molecule type" value="Genomic_DNA"/>
</dbReference>
<dbReference type="AlphaFoldDB" id="A0AA40DPP8"/>
<feature type="signal peptide" evidence="1">
    <location>
        <begin position="1"/>
        <end position="28"/>
    </location>
</feature>
<protein>
    <submittedName>
        <fullName evidence="2">Uncharacterized protein</fullName>
    </submittedName>
</protein>
<proteinExistence type="predicted"/>
<dbReference type="Gene3D" id="3.10.50.10">
    <property type="match status" value="1"/>
</dbReference>
<accession>A0AA40DPP8</accession>
<dbReference type="SUPFAM" id="SSF54556">
    <property type="entry name" value="Chitinase insertion domain"/>
    <property type="match status" value="1"/>
</dbReference>
<sequence length="180" mass="19033">MLSAMLDTMMARSAALLVCLLHVGGGAALSIPTIGNGPQRISCAFTAVADHLASAAMARNFAALDASATAARWPFVASFPTAAKSLAAWTCGWCGTSDVHCVGPNRWALCQEGFGKCEVIRSTEKLGKCTNSVGVMSLNEVKDLIRDKGLTPRLLPGAMMKELVWDDQWIGYDDEGTIAP</sequence>
<evidence type="ECO:0000256" key="1">
    <source>
        <dbReference type="SAM" id="SignalP"/>
    </source>
</evidence>
<name>A0AA40DPP8_9PEZI</name>
<dbReference type="InterPro" id="IPR029070">
    <property type="entry name" value="Chitinase_insertion_sf"/>
</dbReference>
<organism evidence="2 3">
    <name type="scientific">Lasiosphaeris hirsuta</name>
    <dbReference type="NCBI Taxonomy" id="260670"/>
    <lineage>
        <taxon>Eukaryota</taxon>
        <taxon>Fungi</taxon>
        <taxon>Dikarya</taxon>
        <taxon>Ascomycota</taxon>
        <taxon>Pezizomycotina</taxon>
        <taxon>Sordariomycetes</taxon>
        <taxon>Sordariomycetidae</taxon>
        <taxon>Sordariales</taxon>
        <taxon>Lasiosphaeriaceae</taxon>
        <taxon>Lasiosphaeris</taxon>
    </lineage>
</organism>
<keyword evidence="1" id="KW-0732">Signal</keyword>
<comment type="caution">
    <text evidence="2">The sequence shown here is derived from an EMBL/GenBank/DDBJ whole genome shotgun (WGS) entry which is preliminary data.</text>
</comment>
<keyword evidence="3" id="KW-1185">Reference proteome</keyword>
<dbReference type="Proteomes" id="UP001172102">
    <property type="component" value="Unassembled WGS sequence"/>
</dbReference>
<evidence type="ECO:0000313" key="2">
    <source>
        <dbReference type="EMBL" id="KAK0708652.1"/>
    </source>
</evidence>
<feature type="chain" id="PRO_5041351401" evidence="1">
    <location>
        <begin position="29"/>
        <end position="180"/>
    </location>
</feature>